<evidence type="ECO:0000259" key="3">
    <source>
        <dbReference type="Pfam" id="PF16978"/>
    </source>
</evidence>
<dbReference type="GO" id="GO:0005886">
    <property type="term" value="C:plasma membrane"/>
    <property type="evidence" value="ECO:0007669"/>
    <property type="project" value="TreeGrafter"/>
</dbReference>
<feature type="domain" description="CRIM" evidence="3">
    <location>
        <begin position="237"/>
        <end position="367"/>
    </location>
</feature>
<dbReference type="Pfam" id="PF23164">
    <property type="entry name" value="UBL_AVO1"/>
    <property type="match status" value="1"/>
</dbReference>
<accession>A0A4P9Z4N6</accession>
<dbReference type="Proteomes" id="UP000278143">
    <property type="component" value="Unassembled WGS sequence"/>
</dbReference>
<dbReference type="OrthoDB" id="241990at2759"/>
<dbReference type="InterPro" id="IPR011993">
    <property type="entry name" value="PH-like_dom_sf"/>
</dbReference>
<feature type="compositionally biased region" description="Low complexity" evidence="2">
    <location>
        <begin position="148"/>
        <end position="170"/>
    </location>
</feature>
<dbReference type="InterPro" id="IPR031567">
    <property type="entry name" value="CRIM_dom"/>
</dbReference>
<evidence type="ECO:0000256" key="1">
    <source>
        <dbReference type="ARBA" id="ARBA00009407"/>
    </source>
</evidence>
<organism evidence="6 7">
    <name type="scientific">Syncephalis pseudoplumigaleata</name>
    <dbReference type="NCBI Taxonomy" id="1712513"/>
    <lineage>
        <taxon>Eukaryota</taxon>
        <taxon>Fungi</taxon>
        <taxon>Fungi incertae sedis</taxon>
        <taxon>Zoopagomycota</taxon>
        <taxon>Zoopagomycotina</taxon>
        <taxon>Zoopagomycetes</taxon>
        <taxon>Zoopagales</taxon>
        <taxon>Piptocephalidaceae</taxon>
        <taxon>Syncephalis</taxon>
    </lineage>
</organism>
<feature type="compositionally biased region" description="Basic and acidic residues" evidence="2">
    <location>
        <begin position="171"/>
        <end position="180"/>
    </location>
</feature>
<sequence length="708" mass="77852">MTLCANKDFIIHQLRINYLRHVEDRAADRVFTFLPEEELLQNPFIRASDDPFNEMAVCYSPDLTSVLSQRMSTDFMGPNGRRRSSVRRSLRHGYAGRAGASGQRIRHPTLARRAERNHAEEPEIDQDEMDIEKPVNRKPLFTKRRIQAGATSTDASAASADAAPSDASDGQGKRGDEGRVVPEAQALSTQDMRTTTNDEDNGAAAPGAEEGEEHELSQAAWTPSSAGTSAFPTQNVKSALTAMINMRRSVVNNPLAAEYASVGGTGSDAIQLKIWLPHSDEPSKPMTVCVKKDATVEDVVGFVLYQYIDQKRQPSLDGKLSIVFWNMRIVEDDGEIDEDLPALERGRQIQKFEVCEFALCLATPEQALRLHKPSKADLLAPMLNAAGIASTHSLGPGRSATTMGGKSDALSVPAANHQGTSGDAGTLAANVSSGSGRAVQPKASSNSLRPAAGASGEARPQRELTIHLHNTLIGYHTTSVSVPLNVPFADILVDICRRWKLEPREYALKFIDTKTDVPNEMTLEQLPDLTELALMKKGSRASGEFAFSTPSDHHRISRTKPKINLTNGLTFMYQRFTVTRRMPMLVGRHERILAIDGEYIHIMPPENRNMFDKMKTTQHGKVSTKFKLVVYRDRDVKTYDLDGATEEDAVEICARINFLMRLHRGESPSTTAVAPAVSGKGAPANVVHANSGFMLVKREDASYDFQWF</sequence>
<reference evidence="7" key="1">
    <citation type="journal article" date="2018" name="Nat. Microbiol.">
        <title>Leveraging single-cell genomics to expand the fungal tree of life.</title>
        <authorList>
            <person name="Ahrendt S.R."/>
            <person name="Quandt C.A."/>
            <person name="Ciobanu D."/>
            <person name="Clum A."/>
            <person name="Salamov A."/>
            <person name="Andreopoulos B."/>
            <person name="Cheng J.F."/>
            <person name="Woyke T."/>
            <person name="Pelin A."/>
            <person name="Henrissat B."/>
            <person name="Reynolds N.K."/>
            <person name="Benny G.L."/>
            <person name="Smith M.E."/>
            <person name="James T.Y."/>
            <person name="Grigoriev I.V."/>
        </authorList>
    </citation>
    <scope>NUCLEOTIDE SEQUENCE [LARGE SCALE GENOMIC DNA]</scope>
    <source>
        <strain evidence="7">Benny S71-1</strain>
    </source>
</reference>
<dbReference type="EMBL" id="KZ989329">
    <property type="protein sequence ID" value="RKP26811.1"/>
    <property type="molecule type" value="Genomic_DNA"/>
</dbReference>
<evidence type="ECO:0000313" key="7">
    <source>
        <dbReference type="Proteomes" id="UP000278143"/>
    </source>
</evidence>
<protein>
    <submittedName>
        <fullName evidence="6">Stress-activated map kinase interacting protein 1-domain-containing protein</fullName>
    </submittedName>
</protein>
<dbReference type="GO" id="GO:0038203">
    <property type="term" value="P:TORC2 signaling"/>
    <property type="evidence" value="ECO:0007669"/>
    <property type="project" value="TreeGrafter"/>
</dbReference>
<feature type="compositionally biased region" description="Polar residues" evidence="2">
    <location>
        <begin position="186"/>
        <end position="195"/>
    </location>
</feature>
<feature type="domain" description="AVO1/Sin1 ubiquitin-like" evidence="5">
    <location>
        <begin position="476"/>
        <end position="540"/>
    </location>
</feature>
<dbReference type="GO" id="GO:0005737">
    <property type="term" value="C:cytoplasm"/>
    <property type="evidence" value="ECO:0007669"/>
    <property type="project" value="TreeGrafter"/>
</dbReference>
<dbReference type="PANTHER" id="PTHR13335">
    <property type="entry name" value="TARGET OF RAPAMYCIN COMPLEX 2 SUBUNIT MAPKAP1"/>
    <property type="match status" value="1"/>
</dbReference>
<gene>
    <name evidence="6" type="ORF">SYNPS1DRAFT_21503</name>
</gene>
<dbReference type="GO" id="GO:0016301">
    <property type="term" value="F:kinase activity"/>
    <property type="evidence" value="ECO:0007669"/>
    <property type="project" value="UniProtKB-KW"/>
</dbReference>
<dbReference type="Pfam" id="PF16979">
    <property type="entry name" value="SIN1_PH"/>
    <property type="match status" value="1"/>
</dbReference>
<dbReference type="PANTHER" id="PTHR13335:SF1">
    <property type="entry name" value="TARGET OF RAPAMYCIN COMPLEX 2 SUBUNIT MAPKAP1"/>
    <property type="match status" value="1"/>
</dbReference>
<dbReference type="InterPro" id="IPR031313">
    <property type="entry name" value="Sin1_PH_dom"/>
</dbReference>
<dbReference type="AlphaFoldDB" id="A0A4P9Z4N6"/>
<feature type="compositionally biased region" description="Polar residues" evidence="2">
    <location>
        <begin position="417"/>
        <end position="435"/>
    </location>
</feature>
<dbReference type="Gene3D" id="2.30.29.30">
    <property type="entry name" value="Pleckstrin-homology domain (PH domain)/Phosphotyrosine-binding domain (PTB)"/>
    <property type="match status" value="1"/>
</dbReference>
<proteinExistence type="inferred from homology"/>
<keyword evidence="6" id="KW-0418">Kinase</keyword>
<feature type="compositionally biased region" description="Polar residues" evidence="2">
    <location>
        <begin position="221"/>
        <end position="230"/>
    </location>
</feature>
<evidence type="ECO:0000259" key="4">
    <source>
        <dbReference type="Pfam" id="PF16979"/>
    </source>
</evidence>
<dbReference type="InterPro" id="IPR008828">
    <property type="entry name" value="Sin1/Avo1"/>
</dbReference>
<comment type="similarity">
    <text evidence="1">Belongs to the SIN1 family.</text>
</comment>
<feature type="compositionally biased region" description="Basic and acidic residues" evidence="2">
    <location>
        <begin position="112"/>
        <end position="121"/>
    </location>
</feature>
<name>A0A4P9Z4N6_9FUNG</name>
<keyword evidence="6" id="KW-0808">Transferase</keyword>
<feature type="domain" description="SIN1-type PH" evidence="4">
    <location>
        <begin position="572"/>
        <end position="661"/>
    </location>
</feature>
<keyword evidence="7" id="KW-1185">Reference proteome</keyword>
<feature type="region of interest" description="Disordered" evidence="2">
    <location>
        <begin position="393"/>
        <end position="459"/>
    </location>
</feature>
<dbReference type="InterPro" id="IPR056385">
    <property type="entry name" value="UBL_AVO1/Sin1"/>
</dbReference>
<evidence type="ECO:0000256" key="2">
    <source>
        <dbReference type="SAM" id="MobiDB-lite"/>
    </source>
</evidence>
<dbReference type="GO" id="GO:0005546">
    <property type="term" value="F:phosphatidylinositol-4,5-bisphosphate binding"/>
    <property type="evidence" value="ECO:0007669"/>
    <property type="project" value="TreeGrafter"/>
</dbReference>
<evidence type="ECO:0000259" key="5">
    <source>
        <dbReference type="Pfam" id="PF23164"/>
    </source>
</evidence>
<dbReference type="GO" id="GO:0031932">
    <property type="term" value="C:TORC2 complex"/>
    <property type="evidence" value="ECO:0007669"/>
    <property type="project" value="InterPro"/>
</dbReference>
<evidence type="ECO:0000313" key="6">
    <source>
        <dbReference type="EMBL" id="RKP26811.1"/>
    </source>
</evidence>
<feature type="region of interest" description="Disordered" evidence="2">
    <location>
        <begin position="92"/>
        <end position="230"/>
    </location>
</feature>
<dbReference type="Pfam" id="PF16978">
    <property type="entry name" value="CRIM"/>
    <property type="match status" value="1"/>
</dbReference>